<evidence type="ECO:0000313" key="11">
    <source>
        <dbReference type="EMBL" id="CAB3258346.1"/>
    </source>
</evidence>
<dbReference type="Proteomes" id="UP000494256">
    <property type="component" value="Unassembled WGS sequence"/>
</dbReference>
<evidence type="ECO:0000256" key="7">
    <source>
        <dbReference type="PROSITE-ProRule" id="PRU00091"/>
    </source>
</evidence>
<dbReference type="SMART" id="SM00064">
    <property type="entry name" value="FYVE"/>
    <property type="match status" value="1"/>
</dbReference>
<dbReference type="PANTHER" id="PTHR46465:SF2">
    <property type="entry name" value="LATERAL SIGNALING TARGET PROTEIN 2 HOMOLOG"/>
    <property type="match status" value="1"/>
</dbReference>
<keyword evidence="12" id="KW-1185">Reference proteome</keyword>
<gene>
    <name evidence="11" type="ORF">APLA_LOCUS16421</name>
    <name evidence="10" type="ORF">APLA_LOCUS3129</name>
</gene>
<comment type="similarity">
    <text evidence="2">Belongs to the lst-2 family.</text>
</comment>
<reference evidence="12 13" key="1">
    <citation type="submission" date="2020-04" db="EMBL/GenBank/DDBJ databases">
        <authorList>
            <person name="Wallbank WR R."/>
            <person name="Pardo Diaz C."/>
            <person name="Kozak K."/>
            <person name="Martin S."/>
            <person name="Jiggins C."/>
            <person name="Moest M."/>
            <person name="Warren A I."/>
            <person name="Byers J.R.P. K."/>
            <person name="Montejo-Kovacevich G."/>
            <person name="Yen C E."/>
        </authorList>
    </citation>
    <scope>NUCLEOTIDE SEQUENCE [LARGE SCALE GENOMIC DNA]</scope>
</reference>
<dbReference type="CDD" id="cd15731">
    <property type="entry name" value="FYVE_LST2"/>
    <property type="match status" value="1"/>
</dbReference>
<dbReference type="PANTHER" id="PTHR46465">
    <property type="entry name" value="LATERAL SIGNALING TARGET PROTEIN 2 HOMOLOG"/>
    <property type="match status" value="1"/>
</dbReference>
<accession>A0A8S0Z408</accession>
<dbReference type="SUPFAM" id="SSF57903">
    <property type="entry name" value="FYVE/PHD zinc finger"/>
    <property type="match status" value="1"/>
</dbReference>
<feature type="compositionally biased region" description="Basic and acidic residues" evidence="8">
    <location>
        <begin position="417"/>
        <end position="430"/>
    </location>
</feature>
<keyword evidence="4" id="KW-0479">Metal-binding</keyword>
<sequence length="1164" mass="130918">MRLLYKTGPMESLRKWFYKPKRDDRSLLAQFFFADDALNMVAAELDSFDGRKDPERCSTLVNQLRHAQDRVLNITSQIMDQLLGDERVARGFRVKFPEDVLQDNLAGQLWFGAECLAAGSSIMNREEESAAMRPLAKALTRSLETVRSLLREQCLRPRGMALSQHDDMLHESLRIFDRLFAEFELCYVSAMVNVKTPHEFEAQQLICVLFSESLRRALKQNLLTQEQVDSYDPALMFAVPRLAIVSGLLIYSSGPLSIDKPPEEMSDMFRPFRTLLHKIRSLLWTLDRRELVALERLLCTNEDISNLATLDLPVDPESSNDWSCPYPDIGEFVTRFYADHAHCRELYSQQSSSEPVITDGDYLPDNIEVMTPIIDGLRRLSEGIEDIDAQDSEHETIKTSSRHYSDTTSTDTFQTTDSRDYIERSRKTSKTETNNDLSSLRNLSTNGLMMFDPLVINAVPSTDANRQLPDHDLVTSLNDQVTEIADRLSSIATSDVEIIDHNQMHSFSTNDVPTLIATDETEAFGFSGPRNEQLSCMPSTSHGYLIPNAISHEPAVLSSLSHNSSAVFNQDEESGNDINGAILNADLPLIIPDNIDADIVNTNISIANANLSSLLLTNEEYSSYVENENADGDNTSFHSAKMTIEREDERVKFMLGYESDHESPVDSGVSTENTSLDRSPDTEGKDIKELKDNHFMQQNRVLKSPESEADVSKHAKNTLESSFSDVNNETVNISYVEDESSKNEAGSSSSIMDKVLNRLSSDEEGLNEASNEHEARRVLQDWGANVGDDEYRTIDEVITELRRHREADKKISSLVTEDNNVSSNADVGPSTQTSSRPKKSRKSATKSKKKKSKIWSPSMVILDNRSIQNQNSPLRLNLDHFVDEGRSRCSTSECADDEQIALALQAQELAARHHARGKFKSSEDLIHRLFVCIAGVADQLQTNFAADLRNILKSVFLMNQSCDPEPEPQPQPEKIPATIEYEPTEDQVIQNGSSFDSVYSAEEVYADSTSDSTSNESGRVARRNTVNATDRPDRHERAEETGSDERRKSIDTSVNIQASVSTGDLTYREAERSERSERCERPERLPEWVPDIAAPACMRCAAPFTAFRRRHHCRNCGKVFCASCSSNSIPLPRYGQLKPVRVCDECFRSIANNCRRPQTSQQHR</sequence>
<evidence type="ECO:0000313" key="10">
    <source>
        <dbReference type="EMBL" id="CAB3227598.1"/>
    </source>
</evidence>
<evidence type="ECO:0000256" key="1">
    <source>
        <dbReference type="ARBA" id="ARBA00003580"/>
    </source>
</evidence>
<feature type="compositionally biased region" description="Basic residues" evidence="8">
    <location>
        <begin position="836"/>
        <end position="852"/>
    </location>
</feature>
<dbReference type="PROSITE" id="PS50178">
    <property type="entry name" value="ZF_FYVE"/>
    <property type="match status" value="1"/>
</dbReference>
<feature type="region of interest" description="Disordered" evidence="8">
    <location>
        <begin position="814"/>
        <end position="852"/>
    </location>
</feature>
<evidence type="ECO:0000256" key="8">
    <source>
        <dbReference type="SAM" id="MobiDB-lite"/>
    </source>
</evidence>
<evidence type="ECO:0000313" key="13">
    <source>
        <dbReference type="Proteomes" id="UP000494256"/>
    </source>
</evidence>
<evidence type="ECO:0000256" key="2">
    <source>
        <dbReference type="ARBA" id="ARBA00008755"/>
    </source>
</evidence>
<dbReference type="OrthoDB" id="20035at2759"/>
<keyword evidence="5 7" id="KW-0863">Zinc-finger</keyword>
<dbReference type="InterPro" id="IPR013083">
    <property type="entry name" value="Znf_RING/FYVE/PHD"/>
</dbReference>
<dbReference type="InterPro" id="IPR017455">
    <property type="entry name" value="Znf_FYVE-rel"/>
</dbReference>
<feature type="domain" description="FYVE-type" evidence="9">
    <location>
        <begin position="1091"/>
        <end position="1151"/>
    </location>
</feature>
<comment type="function">
    <text evidence="1">Negative regulator of epidermal growth factor receptor (EGFR) signaling.</text>
</comment>
<feature type="compositionally biased region" description="Polar residues" evidence="8">
    <location>
        <begin position="668"/>
        <end position="677"/>
    </location>
</feature>
<feature type="region of interest" description="Disordered" evidence="8">
    <location>
        <begin position="1006"/>
        <end position="1082"/>
    </location>
</feature>
<evidence type="ECO:0000313" key="12">
    <source>
        <dbReference type="Proteomes" id="UP000494106"/>
    </source>
</evidence>
<evidence type="ECO:0000256" key="3">
    <source>
        <dbReference type="ARBA" id="ARBA00019870"/>
    </source>
</evidence>
<feature type="compositionally biased region" description="Basic and acidic residues" evidence="8">
    <location>
        <begin position="1066"/>
        <end position="1082"/>
    </location>
</feature>
<proteinExistence type="inferred from homology"/>
<organism evidence="10 13">
    <name type="scientific">Arctia plantaginis</name>
    <name type="common">Wood tiger moth</name>
    <name type="synonym">Phalaena plantaginis</name>
    <dbReference type="NCBI Taxonomy" id="874455"/>
    <lineage>
        <taxon>Eukaryota</taxon>
        <taxon>Metazoa</taxon>
        <taxon>Ecdysozoa</taxon>
        <taxon>Arthropoda</taxon>
        <taxon>Hexapoda</taxon>
        <taxon>Insecta</taxon>
        <taxon>Pterygota</taxon>
        <taxon>Neoptera</taxon>
        <taxon>Endopterygota</taxon>
        <taxon>Lepidoptera</taxon>
        <taxon>Glossata</taxon>
        <taxon>Ditrysia</taxon>
        <taxon>Noctuoidea</taxon>
        <taxon>Erebidae</taxon>
        <taxon>Arctiinae</taxon>
        <taxon>Arctia</taxon>
    </lineage>
</organism>
<dbReference type="AlphaFoldDB" id="A0A8S0Z408"/>
<dbReference type="InterPro" id="IPR051118">
    <property type="entry name" value="LST-2"/>
</dbReference>
<dbReference type="EMBL" id="CADEBD010000279">
    <property type="protein sequence ID" value="CAB3227598.1"/>
    <property type="molecule type" value="Genomic_DNA"/>
</dbReference>
<dbReference type="Pfam" id="PF01363">
    <property type="entry name" value="FYVE"/>
    <property type="match status" value="1"/>
</dbReference>
<feature type="compositionally biased region" description="Polar residues" evidence="8">
    <location>
        <begin position="1007"/>
        <end position="1017"/>
    </location>
</feature>
<evidence type="ECO:0000256" key="4">
    <source>
        <dbReference type="ARBA" id="ARBA00022723"/>
    </source>
</evidence>
<protein>
    <recommendedName>
        <fullName evidence="3">Lateral signaling target protein 2 homolog</fullName>
    </recommendedName>
</protein>
<feature type="compositionally biased region" description="Basic and acidic residues" evidence="8">
    <location>
        <begin position="1030"/>
        <end position="1050"/>
    </location>
</feature>
<feature type="compositionally biased region" description="Polar residues" evidence="8">
    <location>
        <begin position="814"/>
        <end position="825"/>
    </location>
</feature>
<dbReference type="Proteomes" id="UP000494106">
    <property type="component" value="Unassembled WGS sequence"/>
</dbReference>
<feature type="region of interest" description="Disordered" evidence="8">
    <location>
        <begin position="391"/>
        <end position="438"/>
    </location>
</feature>
<comment type="caution">
    <text evidence="10">The sequence shown here is derived from an EMBL/GenBank/DDBJ whole genome shotgun (WGS) entry which is preliminary data.</text>
</comment>
<dbReference type="GO" id="GO:0031901">
    <property type="term" value="C:early endosome membrane"/>
    <property type="evidence" value="ECO:0007669"/>
    <property type="project" value="TreeGrafter"/>
</dbReference>
<dbReference type="InterPro" id="IPR043269">
    <property type="entry name" value="FYVE_LST2"/>
</dbReference>
<evidence type="ECO:0000256" key="6">
    <source>
        <dbReference type="ARBA" id="ARBA00022833"/>
    </source>
</evidence>
<evidence type="ECO:0000259" key="9">
    <source>
        <dbReference type="PROSITE" id="PS50178"/>
    </source>
</evidence>
<evidence type="ECO:0000256" key="5">
    <source>
        <dbReference type="ARBA" id="ARBA00022771"/>
    </source>
</evidence>
<dbReference type="InterPro" id="IPR011011">
    <property type="entry name" value="Znf_FYVE_PHD"/>
</dbReference>
<feature type="compositionally biased region" description="Low complexity" evidence="8">
    <location>
        <begin position="406"/>
        <end position="416"/>
    </location>
</feature>
<feature type="compositionally biased region" description="Polar residues" evidence="8">
    <location>
        <begin position="1051"/>
        <end position="1064"/>
    </location>
</feature>
<feature type="region of interest" description="Disordered" evidence="8">
    <location>
        <begin position="659"/>
        <end position="685"/>
    </location>
</feature>
<dbReference type="EMBL" id="CADEBC010000598">
    <property type="protein sequence ID" value="CAB3258346.1"/>
    <property type="molecule type" value="Genomic_DNA"/>
</dbReference>
<keyword evidence="6" id="KW-0862">Zinc</keyword>
<dbReference type="GO" id="GO:0008270">
    <property type="term" value="F:zinc ion binding"/>
    <property type="evidence" value="ECO:0007669"/>
    <property type="project" value="UniProtKB-KW"/>
</dbReference>
<dbReference type="InterPro" id="IPR000306">
    <property type="entry name" value="Znf_FYVE"/>
</dbReference>
<dbReference type="Gene3D" id="3.30.40.10">
    <property type="entry name" value="Zinc/RING finger domain, C3HC4 (zinc finger)"/>
    <property type="match status" value="1"/>
</dbReference>
<name>A0A8S0Z408_ARCPL</name>